<evidence type="ECO:0000256" key="3">
    <source>
        <dbReference type="ARBA" id="ARBA00023242"/>
    </source>
</evidence>
<dbReference type="SMART" id="SM00906">
    <property type="entry name" value="Fungal_trans"/>
    <property type="match status" value="1"/>
</dbReference>
<dbReference type="InterPro" id="IPR050613">
    <property type="entry name" value="Sec_Metabolite_Reg"/>
</dbReference>
<dbReference type="CDD" id="cd12148">
    <property type="entry name" value="fungal_TF_MHR"/>
    <property type="match status" value="1"/>
</dbReference>
<dbReference type="InterPro" id="IPR001138">
    <property type="entry name" value="Zn2Cys6_DnaBD"/>
</dbReference>
<dbReference type="PROSITE" id="PS50048">
    <property type="entry name" value="ZN2_CY6_FUNGAL_2"/>
    <property type="match status" value="1"/>
</dbReference>
<dbReference type="Pfam" id="PF00172">
    <property type="entry name" value="Zn_clus"/>
    <property type="match status" value="1"/>
</dbReference>
<dbReference type="EMBL" id="JAPEUR010000533">
    <property type="protein sequence ID" value="KAJ4308416.1"/>
    <property type="molecule type" value="Genomic_DNA"/>
</dbReference>
<dbReference type="OrthoDB" id="435881at2759"/>
<gene>
    <name evidence="6" type="ORF">N0V84_012113</name>
</gene>
<keyword evidence="3" id="KW-0539">Nucleus</keyword>
<feature type="region of interest" description="Disordered" evidence="4">
    <location>
        <begin position="717"/>
        <end position="759"/>
    </location>
</feature>
<dbReference type="GO" id="GO:0005634">
    <property type="term" value="C:nucleus"/>
    <property type="evidence" value="ECO:0007669"/>
    <property type="project" value="UniProtKB-SubCell"/>
</dbReference>
<keyword evidence="2" id="KW-0479">Metal-binding</keyword>
<accession>A0A9W8TC84</accession>
<dbReference type="AlphaFoldDB" id="A0A9W8TC84"/>
<dbReference type="PANTHER" id="PTHR31001:SF85">
    <property type="entry name" value="ZN(II)2CYS6 TRANSCRIPTION FACTOR (EUROFUNG)"/>
    <property type="match status" value="1"/>
</dbReference>
<dbReference type="SMART" id="SM00066">
    <property type="entry name" value="GAL4"/>
    <property type="match status" value="1"/>
</dbReference>
<feature type="region of interest" description="Disordered" evidence="4">
    <location>
        <begin position="667"/>
        <end position="698"/>
    </location>
</feature>
<feature type="compositionally biased region" description="Polar residues" evidence="4">
    <location>
        <begin position="1"/>
        <end position="19"/>
    </location>
</feature>
<feature type="compositionally biased region" description="Basic and acidic residues" evidence="4">
    <location>
        <begin position="122"/>
        <end position="132"/>
    </location>
</feature>
<feature type="region of interest" description="Disordered" evidence="4">
    <location>
        <begin position="1"/>
        <end position="22"/>
    </location>
</feature>
<feature type="domain" description="Zn(2)-C6 fungal-type" evidence="5">
    <location>
        <begin position="30"/>
        <end position="57"/>
    </location>
</feature>
<proteinExistence type="predicted"/>
<feature type="compositionally biased region" description="Basic and acidic residues" evidence="4">
    <location>
        <begin position="96"/>
        <end position="114"/>
    </location>
</feature>
<dbReference type="GO" id="GO:0003677">
    <property type="term" value="F:DNA binding"/>
    <property type="evidence" value="ECO:0007669"/>
    <property type="project" value="InterPro"/>
</dbReference>
<evidence type="ECO:0000259" key="5">
    <source>
        <dbReference type="PROSITE" id="PS50048"/>
    </source>
</evidence>
<dbReference type="GO" id="GO:0006351">
    <property type="term" value="P:DNA-templated transcription"/>
    <property type="evidence" value="ECO:0007669"/>
    <property type="project" value="InterPro"/>
</dbReference>
<dbReference type="SUPFAM" id="SSF57701">
    <property type="entry name" value="Zn2/Cys6 DNA-binding domain"/>
    <property type="match status" value="1"/>
</dbReference>
<dbReference type="Pfam" id="PF04082">
    <property type="entry name" value="Fungal_trans"/>
    <property type="match status" value="1"/>
</dbReference>
<dbReference type="CDD" id="cd00067">
    <property type="entry name" value="GAL4"/>
    <property type="match status" value="1"/>
</dbReference>
<feature type="compositionally biased region" description="Basic and acidic residues" evidence="4">
    <location>
        <begin position="728"/>
        <end position="738"/>
    </location>
</feature>
<dbReference type="PROSITE" id="PS00463">
    <property type="entry name" value="ZN2_CY6_FUNGAL_1"/>
    <property type="match status" value="1"/>
</dbReference>
<dbReference type="Gene3D" id="4.10.240.10">
    <property type="entry name" value="Zn(2)-C6 fungal-type DNA-binding domain"/>
    <property type="match status" value="1"/>
</dbReference>
<reference evidence="6" key="1">
    <citation type="submission" date="2022-10" db="EMBL/GenBank/DDBJ databases">
        <title>Tapping the CABI collections for fungal endophytes: first genome assemblies for Collariella, Neodidymelliopsis, Ascochyta clinopodiicola, Didymella pomorum, Didymosphaeria variabile, Neocosmospora piperis and Neocucurbitaria cava.</title>
        <authorList>
            <person name="Hill R."/>
        </authorList>
    </citation>
    <scope>NUCLEOTIDE SEQUENCE</scope>
    <source>
        <strain evidence="6">IMI 366586</strain>
    </source>
</reference>
<protein>
    <recommendedName>
        <fullName evidence="5">Zn(2)-C6 fungal-type domain-containing protein</fullName>
    </recommendedName>
</protein>
<dbReference type="Proteomes" id="UP001140502">
    <property type="component" value="Unassembled WGS sequence"/>
</dbReference>
<dbReference type="GO" id="GO:0000981">
    <property type="term" value="F:DNA-binding transcription factor activity, RNA polymerase II-specific"/>
    <property type="evidence" value="ECO:0007669"/>
    <property type="project" value="InterPro"/>
</dbReference>
<comment type="subcellular location">
    <subcellularLocation>
        <location evidence="1">Nucleus</location>
    </subcellularLocation>
</comment>
<evidence type="ECO:0000256" key="4">
    <source>
        <dbReference type="SAM" id="MobiDB-lite"/>
    </source>
</evidence>
<dbReference type="InterPro" id="IPR036864">
    <property type="entry name" value="Zn2-C6_fun-type_DNA-bd_sf"/>
</dbReference>
<evidence type="ECO:0000256" key="2">
    <source>
        <dbReference type="ARBA" id="ARBA00022723"/>
    </source>
</evidence>
<name>A0A9W8TC84_9HYPO</name>
<dbReference type="PANTHER" id="PTHR31001">
    <property type="entry name" value="UNCHARACTERIZED TRANSCRIPTIONAL REGULATORY PROTEIN"/>
    <property type="match status" value="1"/>
</dbReference>
<sequence length="790" mass="88187">MSAGNTSASHQAGDTSNGLPTAARVPSHFSCISCRRRKIKCNRTIPCNNCIKAKLPCASPPRRRSAKSGSDPDPVLLAKVHRLENIINSLRGSASLEKDALPEGDPNRQEKTQQEESPPILEDGRASGDDRGQSGGLLPRGSPSMAESTEPRLAGTRDLPGPVFAARPADLSPVPHRNWKTGRIIKDGGRSVYQRGNFWAALAVQVQDWQSDSVAGLDEDASEGEEMDICQVSNAPGSPLSEFPFDSSGPLPRDHHPAPASRRRLWHIFKESIDPIVKVLHIPTIEPKIQKWLAAEDMEGIPTNISALLFAVYFSALTSIENDVCRELLGNERDVLLAKSRQAGEAALSRANFLITDDLIVLQSFLIYLVALRPHSPRLSWALSSLAFRLLQSLGAHRDASSLSMPTFESEMHKRLFWTLYTFECAAAEDTGCDPIMFEVNSFNASLPDNLDDKDLSESMTAAAAERGNCWTDMTMLILRAEMSQLWRLIYDPRRNPPGMTTSFKSMTAEEKKTFVGKWLQAVDQRFISICSPLIPIQWLTAVYARSLILEFKLAVWQPLEKYAEFSPAEHDEFFSDATECVETYNKILTDSRGARWMWFTRAFKMWYPLAYILTELAARPLRRDHRRAWQVVEQTLVSRWDSPHPREGHQWRSIVELVEIAQAAQTKEMRRRRDSFRGRLSVSESHSSRPKILLPDPPVSKPGEFWIATVHDHLPGDSTGEASLPHTRGEDGPRPVEDSTAGLDHTIDHSMPVFDMPGADPSNGLDYLDLLGGFAFPDDDMDDPDSQFS</sequence>
<dbReference type="GO" id="GO:0008270">
    <property type="term" value="F:zinc ion binding"/>
    <property type="evidence" value="ECO:0007669"/>
    <property type="project" value="InterPro"/>
</dbReference>
<feature type="region of interest" description="Disordered" evidence="4">
    <location>
        <begin position="94"/>
        <end position="170"/>
    </location>
</feature>
<dbReference type="InterPro" id="IPR007219">
    <property type="entry name" value="XnlR_reg_dom"/>
</dbReference>
<keyword evidence="7" id="KW-1185">Reference proteome</keyword>
<evidence type="ECO:0000313" key="7">
    <source>
        <dbReference type="Proteomes" id="UP001140502"/>
    </source>
</evidence>
<evidence type="ECO:0000313" key="6">
    <source>
        <dbReference type="EMBL" id="KAJ4308416.1"/>
    </source>
</evidence>
<organism evidence="6 7">
    <name type="scientific">Fusarium piperis</name>
    <dbReference type="NCBI Taxonomy" id="1435070"/>
    <lineage>
        <taxon>Eukaryota</taxon>
        <taxon>Fungi</taxon>
        <taxon>Dikarya</taxon>
        <taxon>Ascomycota</taxon>
        <taxon>Pezizomycotina</taxon>
        <taxon>Sordariomycetes</taxon>
        <taxon>Hypocreomycetidae</taxon>
        <taxon>Hypocreales</taxon>
        <taxon>Nectriaceae</taxon>
        <taxon>Fusarium</taxon>
        <taxon>Fusarium solani species complex</taxon>
    </lineage>
</organism>
<evidence type="ECO:0000256" key="1">
    <source>
        <dbReference type="ARBA" id="ARBA00004123"/>
    </source>
</evidence>
<comment type="caution">
    <text evidence="6">The sequence shown here is derived from an EMBL/GenBank/DDBJ whole genome shotgun (WGS) entry which is preliminary data.</text>
</comment>